<accession>A0A0B6XZY0</accession>
<proteinExistence type="predicted"/>
<protein>
    <submittedName>
        <fullName evidence="2">Uncharacterized protein</fullName>
    </submittedName>
</protein>
<sequence length="129" mass="15770">REPFKEHRERGRIERDGQREKEVRDARERECREREKDVEILRERELVLETMREREYRHMRDRELIMERDMPELRDNRDGRGSSPHLQRLSSRSNSPSSPMAEKSLTPESENKLSVWPGEEFKHIMDNFH</sequence>
<feature type="compositionally biased region" description="Basic and acidic residues" evidence="1">
    <location>
        <begin position="61"/>
        <end position="80"/>
    </location>
</feature>
<dbReference type="AlphaFoldDB" id="A0A0B6XZY0"/>
<evidence type="ECO:0000313" key="2">
    <source>
        <dbReference type="EMBL" id="CEK49627.1"/>
    </source>
</evidence>
<gene>
    <name evidence="2" type="primary">ORF8366</name>
</gene>
<feature type="non-terminal residue" evidence="2">
    <location>
        <position position="129"/>
    </location>
</feature>
<organism evidence="2">
    <name type="scientific">Arion vulgaris</name>
    <dbReference type="NCBI Taxonomy" id="1028688"/>
    <lineage>
        <taxon>Eukaryota</taxon>
        <taxon>Metazoa</taxon>
        <taxon>Spiralia</taxon>
        <taxon>Lophotrochozoa</taxon>
        <taxon>Mollusca</taxon>
        <taxon>Gastropoda</taxon>
        <taxon>Heterobranchia</taxon>
        <taxon>Euthyneura</taxon>
        <taxon>Panpulmonata</taxon>
        <taxon>Eupulmonata</taxon>
        <taxon>Stylommatophora</taxon>
        <taxon>Helicina</taxon>
        <taxon>Arionoidea</taxon>
        <taxon>Arionidae</taxon>
        <taxon>Arion</taxon>
    </lineage>
</organism>
<feature type="region of interest" description="Disordered" evidence="1">
    <location>
        <begin position="1"/>
        <end position="35"/>
    </location>
</feature>
<dbReference type="EMBL" id="HACG01002762">
    <property type="protein sequence ID" value="CEK49627.1"/>
    <property type="molecule type" value="Transcribed_RNA"/>
</dbReference>
<feature type="region of interest" description="Disordered" evidence="1">
    <location>
        <begin position="61"/>
        <end position="115"/>
    </location>
</feature>
<feature type="non-terminal residue" evidence="2">
    <location>
        <position position="1"/>
    </location>
</feature>
<reference evidence="2" key="1">
    <citation type="submission" date="2014-12" db="EMBL/GenBank/DDBJ databases">
        <title>Insight into the proteome of Arion vulgaris.</title>
        <authorList>
            <person name="Aradska J."/>
            <person name="Bulat T."/>
            <person name="Smidak R."/>
            <person name="Sarate P."/>
            <person name="Gangsoo J."/>
            <person name="Sialana F."/>
            <person name="Bilban M."/>
            <person name="Lubec G."/>
        </authorList>
    </citation>
    <scope>NUCLEOTIDE SEQUENCE</scope>
    <source>
        <tissue evidence="2">Skin</tissue>
    </source>
</reference>
<name>A0A0B6XZY0_9EUPU</name>
<evidence type="ECO:0000256" key="1">
    <source>
        <dbReference type="SAM" id="MobiDB-lite"/>
    </source>
</evidence>
<feature type="compositionally biased region" description="Low complexity" evidence="1">
    <location>
        <begin position="90"/>
        <end position="99"/>
    </location>
</feature>